<sequence>MNRTELTQQFFDNLMAAKSTKIKHLHFEIYPRYRLLRINGRSAGRPDDFEIAFVDTVAKEIGYYLHVTKLDGDLGGKPLIHALPYRSTNWMHQFSMRGLPATILYDYLLPDFTAILSDGNPYAGGLFLWESTVSQTIAFGRKAYYIEESGTLRAIESREAHLDLHDELWSAPARGRINLAAISKKNLTLDANLPHLLEQLKPRMHIDTSKLVLGNGILNC</sequence>
<dbReference type="RefSeq" id="WP_198747498.1">
    <property type="nucleotide sequence ID" value="NZ_JAEHTE010000015.1"/>
</dbReference>
<evidence type="ECO:0000313" key="1">
    <source>
        <dbReference type="EMBL" id="MBI6885095.1"/>
    </source>
</evidence>
<evidence type="ECO:0000313" key="2">
    <source>
        <dbReference type="Proteomes" id="UP000637061"/>
    </source>
</evidence>
<protein>
    <submittedName>
        <fullName evidence="1">Uncharacterized protein</fullName>
    </submittedName>
</protein>
<gene>
    <name evidence="1" type="ORF">JEU22_14365</name>
</gene>
<accession>A0A8I1EG24</accession>
<dbReference type="Proteomes" id="UP000637061">
    <property type="component" value="Unassembled WGS sequence"/>
</dbReference>
<organism evidence="1 2">
    <name type="scientific">Pseudomonas putida</name>
    <name type="common">Arthrobacter siderocapsulatus</name>
    <dbReference type="NCBI Taxonomy" id="303"/>
    <lineage>
        <taxon>Bacteria</taxon>
        <taxon>Pseudomonadati</taxon>
        <taxon>Pseudomonadota</taxon>
        <taxon>Gammaproteobacteria</taxon>
        <taxon>Pseudomonadales</taxon>
        <taxon>Pseudomonadaceae</taxon>
        <taxon>Pseudomonas</taxon>
    </lineage>
</organism>
<dbReference type="AlphaFoldDB" id="A0A8I1EG24"/>
<proteinExistence type="predicted"/>
<name>A0A8I1EG24_PSEPU</name>
<dbReference type="EMBL" id="JAEHTE010000015">
    <property type="protein sequence ID" value="MBI6885095.1"/>
    <property type="molecule type" value="Genomic_DNA"/>
</dbReference>
<reference evidence="1" key="1">
    <citation type="submission" date="2020-12" db="EMBL/GenBank/DDBJ databases">
        <title>Enhanced detection system for hospital associated transmission using whole genome sequencing surveillance.</title>
        <authorList>
            <person name="Harrison L.H."/>
            <person name="Van Tyne D."/>
            <person name="Marsh J.W."/>
            <person name="Griffith M.P."/>
            <person name="Snyder D.J."/>
            <person name="Cooper V.S."/>
            <person name="Mustapha M."/>
        </authorList>
    </citation>
    <scope>NUCLEOTIDE SEQUENCE</scope>
    <source>
        <strain evidence="1">PSB00042</strain>
    </source>
</reference>
<comment type="caution">
    <text evidence="1">The sequence shown here is derived from an EMBL/GenBank/DDBJ whole genome shotgun (WGS) entry which is preliminary data.</text>
</comment>